<gene>
    <name evidence="2" type="ORF">AKL17_3982</name>
</gene>
<evidence type="ECO:0000313" key="3">
    <source>
        <dbReference type="Proteomes" id="UP000076128"/>
    </source>
</evidence>
<dbReference type="KEGG" id="daa:AKL17_3982"/>
<dbReference type="InterPro" id="IPR036102">
    <property type="entry name" value="OsmC/Ohrsf"/>
</dbReference>
<dbReference type="PANTHER" id="PTHR39624:SF2">
    <property type="entry name" value="OSMC-LIKE PROTEIN"/>
    <property type="match status" value="1"/>
</dbReference>
<dbReference type="PANTHER" id="PTHR39624">
    <property type="entry name" value="PROTEIN INVOLVED IN RIMO-MEDIATED BETA-METHYLTHIOLATION OF RIBOSOMAL PROTEIN S12 YCAO"/>
    <property type="match status" value="1"/>
</dbReference>
<protein>
    <submittedName>
        <fullName evidence="2">OsmC-like protein</fullName>
    </submittedName>
</protein>
<reference evidence="2 3" key="1">
    <citation type="submission" date="2015-09" db="EMBL/GenBank/DDBJ databases">
        <title>Complete genome sequence of Defluviimonas alba cai42t isolated from an oilfield in Xinjiang.</title>
        <authorList>
            <person name="Geng S."/>
            <person name="Pan X."/>
            <person name="Wu X."/>
        </authorList>
    </citation>
    <scope>NUCLEOTIDE SEQUENCE [LARGE SCALE GENOMIC DNA]</scope>
    <source>
        <strain evidence="3">cai42</strain>
    </source>
</reference>
<keyword evidence="3" id="KW-1185">Reference proteome</keyword>
<evidence type="ECO:0000256" key="1">
    <source>
        <dbReference type="SAM" id="MobiDB-lite"/>
    </source>
</evidence>
<organism evidence="2 3">
    <name type="scientific">Frigidibacter mobilis</name>
    <dbReference type="NCBI Taxonomy" id="1335048"/>
    <lineage>
        <taxon>Bacteria</taxon>
        <taxon>Pseudomonadati</taxon>
        <taxon>Pseudomonadota</taxon>
        <taxon>Alphaproteobacteria</taxon>
        <taxon>Rhodobacterales</taxon>
        <taxon>Paracoccaceae</taxon>
        <taxon>Frigidibacter</taxon>
    </lineage>
</organism>
<name>A0A159Z971_9RHOB</name>
<dbReference type="RefSeq" id="WP_066816211.1">
    <property type="nucleotide sequence ID" value="NZ_CP012661.1"/>
</dbReference>
<dbReference type="EMBL" id="CP012661">
    <property type="protein sequence ID" value="AMY71204.1"/>
    <property type="molecule type" value="Genomic_DNA"/>
</dbReference>
<dbReference type="SUPFAM" id="SSF82784">
    <property type="entry name" value="OsmC-like"/>
    <property type="match status" value="1"/>
</dbReference>
<dbReference type="Gene3D" id="3.30.300.20">
    <property type="match status" value="1"/>
</dbReference>
<feature type="region of interest" description="Disordered" evidence="1">
    <location>
        <begin position="1"/>
        <end position="20"/>
    </location>
</feature>
<dbReference type="Pfam" id="PF02566">
    <property type="entry name" value="OsmC"/>
    <property type="match status" value="1"/>
</dbReference>
<proteinExistence type="predicted"/>
<dbReference type="OrthoDB" id="9789573at2"/>
<accession>A0A159Z971</accession>
<dbReference type="Proteomes" id="UP000076128">
    <property type="component" value="Chromosome"/>
</dbReference>
<dbReference type="InterPro" id="IPR003718">
    <property type="entry name" value="OsmC/Ohr_fam"/>
</dbReference>
<evidence type="ECO:0000313" key="2">
    <source>
        <dbReference type="EMBL" id="AMY71204.1"/>
    </source>
</evidence>
<dbReference type="AlphaFoldDB" id="A0A159Z971"/>
<dbReference type="InterPro" id="IPR015946">
    <property type="entry name" value="KH_dom-like_a/b"/>
</dbReference>
<sequence length="124" mass="13169">MGHHILGADEPGTYGGQDTGPDPFELVMAGLAACTTMTIRMVAGRKKITLDDVSVEVRHLRAPAMSMGADPAPTAEKPHAFERVVTLTGDLTAHERALLVAMADKCPVHKLLEGQAEIITREAA</sequence>
<dbReference type="STRING" id="1335048.AKL17_3982"/>